<dbReference type="PANTHER" id="PTHR10877:SF183">
    <property type="entry name" value="AT14535P-RELATED"/>
    <property type="match status" value="1"/>
</dbReference>
<name>L1J724_GUITC</name>
<sequence length="1798" mass="199617">MLPRGGLIAAIHGRRRRQNEEEDFSSLLEPPHVYKDRMEAVEVVLEDLESSSIFGPSSGKPDQSHHVAVDGLLEKVQDKLHRSHAYFKLSATALFFILFAILLFTQRNVTDSFAMESSIINLIIGQLPTLGTGGYTNSNVGAAGMLTSSDDFYKWLSTAVISNVFTDPVCGDGTCDAPDEYPGFGRFGCAADCGNYLQVTTLTIDLEDVIGTSATSLGWNVKSINSIANSAQAGFKFNIYSETMGDFLFADDQSPTTSASISVDVPDGNLTLVFYQTSQTSSLVDLTTIQNFYPFDPNTVPTRSSLSDYEYGDEREYLTSSFLISQGITNYCSTQQGASDPHCQSLYSFDTFLRVLSSYGLNGTITMKPSSSQLTENLVQVGFCSVLPNTTGGAYSSQNKLFFQKAQGNLPAWNYKIRRSTSFDPNYHVIELRTRSDRISRSDHGDSKLLPIGNSRTVCQQTATQAQNTIYLSTTSTSPLTFDKQACLTLKNLATGSSQNGVILSTQAIGFPPDPSSNCLEFPSVLSGPSGPPGSAQGSGPAAPTTSTQSSTSTTSVQFYHFTYPVPSGSTVHAVYSLGSKDSLCMSFTESDCVLPQPIISQVFTLPVQILNYNLGPNSNGVTYAKLNITSGSNDYAYSYSKDSLSCSNASAASTVLEIYNFSTTVMRASPVTLYAVACKGGNIMSDISQKTFTVYPAPSFYVEVQIDEWSLSSFNETYQQHLLQSLQNFVPNPAKLKIGLSVTATELTYNYTNATGYSIKVSVLAGSNYDLVDAYNTILSKNASVLASFEKLAGIGKLSMSLKLSSITSELSETRNYQTCTTHYDCQSGSYCAKKSTSKTFQCMPCTSCVIGTRDSYDNLCPQDKCPGYGGYPSCVNAATFLESLPLTCTDHHDFSVWEYFSASQGSPQVIPSFTPKVRELTPYNRLVGAVMVTQKRLKQNSCLDNIRDGQVKSFTSSAGSGISCPILNEYDSEPFGYDPTFMTFSSIYDGKLRPETFYGYGERYNSTDASGNVVYGFPKGFFPQKYNQNALDTNMNGMLSTEELAAGGSRSFFRKPSEYIDANSQDFFKLYFDERLTQKQALKMVTFAKDGKFIDSQTKEISVEIVTFNAVKNIFMYSEFTFNWESGGNIPWNYKINTISIDRILYPTRVQIVLMVIVVLFLSINCLIELRDLFLHVKRFALYEYLSDPFNWVDLFHFFFMWGSVISWLMYRDSAFTFKLHTNYPILFYGPEYGNSTSSRRSTSALRRSAATAPTPFQVPISVTNFAMARMFRTNNAAEYDFLQLTNAMREITGWMETFSFFSGVSVVLFVFRMLKSLDFQERMGMVTRTIAKAASDLWHFVLLFIIVFLGYAIVGVLLFGHQYEGMQDLSHCCITLTIVLLSLDATQFYASMSHAATPLAFYIFLWSYMFIVFFILFNIFLAILVDAYATVKQATEGATGLVEEIADVVWHAVRKVLPLGSRFMSDEEFHKLLKEEKAKIGKTSKVQSEINRKLEDKKEILLHGGVRLDINGLQRLLDTKSSKGSKQVTPETEDGQHDRTAGMVDGYGNDMVLDVMERYGSNVLEQRDRRNQEFKEVVGIENMRRLLVMNMLQIGVLDEQKRMAQVLESLAVKSLGQLPAVEKSMMKRLEEFLRKVGVINLTIIGASDLPRMDLIRSCDPYCVTYVDGSGEPETYVTETFSKEPNPKWNQEFSWDMYSDTNFLTISVWDRDNITKDDLIGTAIIDLKELDASKSGTEMSLSLVNARKAKKIRNSKLQVRISIERHDAASSHAVHANGSNGNGAPAVDDLHVMEAE</sequence>
<keyword evidence="10" id="KW-1185">Reference proteome</keyword>
<evidence type="ECO:0000256" key="2">
    <source>
        <dbReference type="ARBA" id="ARBA00022692"/>
    </source>
</evidence>
<protein>
    <recommendedName>
        <fullName evidence="7">C2 domain-containing protein</fullName>
    </recommendedName>
</protein>
<dbReference type="EnsemblProtists" id="EKX44147">
    <property type="protein sequence ID" value="EKX44147"/>
    <property type="gene ID" value="GUITHDRAFT_109930"/>
</dbReference>
<feature type="transmembrane region" description="Helical" evidence="6">
    <location>
        <begin position="85"/>
        <end position="105"/>
    </location>
</feature>
<evidence type="ECO:0000256" key="1">
    <source>
        <dbReference type="ARBA" id="ARBA00004141"/>
    </source>
</evidence>
<reference evidence="8 10" key="1">
    <citation type="journal article" date="2012" name="Nature">
        <title>Algal genomes reveal evolutionary mosaicism and the fate of nucleomorphs.</title>
        <authorList>
            <consortium name="DOE Joint Genome Institute"/>
            <person name="Curtis B.A."/>
            <person name="Tanifuji G."/>
            <person name="Burki F."/>
            <person name="Gruber A."/>
            <person name="Irimia M."/>
            <person name="Maruyama S."/>
            <person name="Arias M.C."/>
            <person name="Ball S.G."/>
            <person name="Gile G.H."/>
            <person name="Hirakawa Y."/>
            <person name="Hopkins J.F."/>
            <person name="Kuo A."/>
            <person name="Rensing S.A."/>
            <person name="Schmutz J."/>
            <person name="Symeonidi A."/>
            <person name="Elias M."/>
            <person name="Eveleigh R.J."/>
            <person name="Herman E.K."/>
            <person name="Klute M.J."/>
            <person name="Nakayama T."/>
            <person name="Obornik M."/>
            <person name="Reyes-Prieto A."/>
            <person name="Armbrust E.V."/>
            <person name="Aves S.J."/>
            <person name="Beiko R.G."/>
            <person name="Coutinho P."/>
            <person name="Dacks J.B."/>
            <person name="Durnford D.G."/>
            <person name="Fast N.M."/>
            <person name="Green B.R."/>
            <person name="Grisdale C.J."/>
            <person name="Hempel F."/>
            <person name="Henrissat B."/>
            <person name="Hoppner M.P."/>
            <person name="Ishida K."/>
            <person name="Kim E."/>
            <person name="Koreny L."/>
            <person name="Kroth P.G."/>
            <person name="Liu Y."/>
            <person name="Malik S.B."/>
            <person name="Maier U.G."/>
            <person name="McRose D."/>
            <person name="Mock T."/>
            <person name="Neilson J.A."/>
            <person name="Onodera N.T."/>
            <person name="Poole A.M."/>
            <person name="Pritham E.J."/>
            <person name="Richards T.A."/>
            <person name="Rocap G."/>
            <person name="Roy S.W."/>
            <person name="Sarai C."/>
            <person name="Schaack S."/>
            <person name="Shirato S."/>
            <person name="Slamovits C.H."/>
            <person name="Spencer D.F."/>
            <person name="Suzuki S."/>
            <person name="Worden A.Z."/>
            <person name="Zauner S."/>
            <person name="Barry K."/>
            <person name="Bell C."/>
            <person name="Bharti A.K."/>
            <person name="Crow J.A."/>
            <person name="Grimwood J."/>
            <person name="Kramer R."/>
            <person name="Lindquist E."/>
            <person name="Lucas S."/>
            <person name="Salamov A."/>
            <person name="McFadden G.I."/>
            <person name="Lane C.E."/>
            <person name="Keeling P.J."/>
            <person name="Gray M.W."/>
            <person name="Grigoriev I.V."/>
            <person name="Archibald J.M."/>
        </authorList>
    </citation>
    <scope>NUCLEOTIDE SEQUENCE</scope>
    <source>
        <strain evidence="8 10">CCMP2712</strain>
    </source>
</reference>
<organism evidence="8">
    <name type="scientific">Guillardia theta (strain CCMP2712)</name>
    <name type="common">Cryptophyte</name>
    <dbReference type="NCBI Taxonomy" id="905079"/>
    <lineage>
        <taxon>Eukaryota</taxon>
        <taxon>Cryptophyceae</taxon>
        <taxon>Pyrenomonadales</taxon>
        <taxon>Geminigeraceae</taxon>
        <taxon>Guillardia</taxon>
    </lineage>
</organism>
<dbReference type="Gene3D" id="2.60.40.150">
    <property type="entry name" value="C2 domain"/>
    <property type="match status" value="1"/>
</dbReference>
<dbReference type="KEGG" id="gtt:GUITHDRAFT_109930"/>
<proteinExistence type="predicted"/>
<gene>
    <name evidence="8" type="ORF">GUITHDRAFT_109930</name>
</gene>
<feature type="region of interest" description="Disordered" evidence="5">
    <location>
        <begin position="1770"/>
        <end position="1790"/>
    </location>
</feature>
<feature type="transmembrane region" description="Helical" evidence="6">
    <location>
        <begin position="1340"/>
        <end position="1363"/>
    </location>
</feature>
<evidence type="ECO:0000259" key="7">
    <source>
        <dbReference type="PROSITE" id="PS50004"/>
    </source>
</evidence>
<evidence type="ECO:0000256" key="3">
    <source>
        <dbReference type="ARBA" id="ARBA00022989"/>
    </source>
</evidence>
<dbReference type="InterPro" id="IPR035892">
    <property type="entry name" value="C2_domain_sf"/>
</dbReference>
<keyword evidence="4 6" id="KW-0472">Membrane</keyword>
<dbReference type="PROSITE" id="PS00018">
    <property type="entry name" value="EF_HAND_1"/>
    <property type="match status" value="1"/>
</dbReference>
<reference evidence="9" key="3">
    <citation type="submission" date="2016-03" db="UniProtKB">
        <authorList>
            <consortium name="EnsemblProtists"/>
        </authorList>
    </citation>
    <scope>IDENTIFICATION</scope>
</reference>
<dbReference type="InterPro" id="IPR013122">
    <property type="entry name" value="PKD1_2_channel"/>
</dbReference>
<reference evidence="10" key="2">
    <citation type="submission" date="2012-11" db="EMBL/GenBank/DDBJ databases">
        <authorList>
            <person name="Kuo A."/>
            <person name="Curtis B.A."/>
            <person name="Tanifuji G."/>
            <person name="Burki F."/>
            <person name="Gruber A."/>
            <person name="Irimia M."/>
            <person name="Maruyama S."/>
            <person name="Arias M.C."/>
            <person name="Ball S.G."/>
            <person name="Gile G.H."/>
            <person name="Hirakawa Y."/>
            <person name="Hopkins J.F."/>
            <person name="Rensing S.A."/>
            <person name="Schmutz J."/>
            <person name="Symeonidi A."/>
            <person name="Elias M."/>
            <person name="Eveleigh R.J."/>
            <person name="Herman E.K."/>
            <person name="Klute M.J."/>
            <person name="Nakayama T."/>
            <person name="Obornik M."/>
            <person name="Reyes-Prieto A."/>
            <person name="Armbrust E.V."/>
            <person name="Aves S.J."/>
            <person name="Beiko R.G."/>
            <person name="Coutinho P."/>
            <person name="Dacks J.B."/>
            <person name="Durnford D.G."/>
            <person name="Fast N.M."/>
            <person name="Green B.R."/>
            <person name="Grisdale C."/>
            <person name="Hempe F."/>
            <person name="Henrissat B."/>
            <person name="Hoppner M.P."/>
            <person name="Ishida K.-I."/>
            <person name="Kim E."/>
            <person name="Koreny L."/>
            <person name="Kroth P.G."/>
            <person name="Liu Y."/>
            <person name="Malik S.-B."/>
            <person name="Maier U.G."/>
            <person name="McRose D."/>
            <person name="Mock T."/>
            <person name="Neilson J.A."/>
            <person name="Onodera N.T."/>
            <person name="Poole A.M."/>
            <person name="Pritham E.J."/>
            <person name="Richards T.A."/>
            <person name="Rocap G."/>
            <person name="Roy S.W."/>
            <person name="Sarai C."/>
            <person name="Schaack S."/>
            <person name="Shirato S."/>
            <person name="Slamovits C.H."/>
            <person name="Spencer D.F."/>
            <person name="Suzuki S."/>
            <person name="Worden A.Z."/>
            <person name="Zauner S."/>
            <person name="Barry K."/>
            <person name="Bell C."/>
            <person name="Bharti A.K."/>
            <person name="Crow J.A."/>
            <person name="Grimwood J."/>
            <person name="Kramer R."/>
            <person name="Lindquist E."/>
            <person name="Lucas S."/>
            <person name="Salamov A."/>
            <person name="McFadden G.I."/>
            <person name="Lane C.E."/>
            <person name="Keeling P.J."/>
            <person name="Gray M.W."/>
            <person name="Grigoriev I.V."/>
            <person name="Archibald J.M."/>
        </authorList>
    </citation>
    <scope>NUCLEOTIDE SEQUENCE</scope>
    <source>
        <strain evidence="10">CCMP2712</strain>
    </source>
</reference>
<evidence type="ECO:0000313" key="8">
    <source>
        <dbReference type="EMBL" id="EKX44147.1"/>
    </source>
</evidence>
<dbReference type="GO" id="GO:0016020">
    <property type="term" value="C:membrane"/>
    <property type="evidence" value="ECO:0007669"/>
    <property type="project" value="UniProtKB-SubCell"/>
</dbReference>
<evidence type="ECO:0000313" key="9">
    <source>
        <dbReference type="EnsemblProtists" id="EKX44147"/>
    </source>
</evidence>
<dbReference type="OrthoDB" id="419768at2759"/>
<dbReference type="Gene3D" id="1.10.287.70">
    <property type="match status" value="1"/>
</dbReference>
<dbReference type="GeneID" id="17300805"/>
<dbReference type="PANTHER" id="PTHR10877">
    <property type="entry name" value="POLYCYSTIN FAMILY MEMBER"/>
    <property type="match status" value="1"/>
</dbReference>
<feature type="transmembrane region" description="Helical" evidence="6">
    <location>
        <begin position="1154"/>
        <end position="1172"/>
    </location>
</feature>
<feature type="transmembrane region" description="Helical" evidence="6">
    <location>
        <begin position="1301"/>
        <end position="1320"/>
    </location>
</feature>
<feature type="region of interest" description="Disordered" evidence="5">
    <location>
        <begin position="521"/>
        <end position="551"/>
    </location>
</feature>
<evidence type="ECO:0000256" key="6">
    <source>
        <dbReference type="SAM" id="Phobius"/>
    </source>
</evidence>
<dbReference type="Pfam" id="PF08016">
    <property type="entry name" value="PKD_channel"/>
    <property type="match status" value="1"/>
</dbReference>
<dbReference type="SUPFAM" id="SSF49562">
    <property type="entry name" value="C2 domain (Calcium/lipid-binding domain, CaLB)"/>
    <property type="match status" value="1"/>
</dbReference>
<dbReference type="InterPro" id="IPR051223">
    <property type="entry name" value="Polycystin"/>
</dbReference>
<dbReference type="SMART" id="SM00239">
    <property type="entry name" value="C2"/>
    <property type="match status" value="1"/>
</dbReference>
<dbReference type="CDD" id="cd00030">
    <property type="entry name" value="C2"/>
    <property type="match status" value="1"/>
</dbReference>
<feature type="transmembrane region" description="Helical" evidence="6">
    <location>
        <begin position="1192"/>
        <end position="1213"/>
    </location>
</feature>
<feature type="region of interest" description="Disordered" evidence="5">
    <location>
        <begin position="1522"/>
        <end position="1546"/>
    </location>
</feature>
<dbReference type="Pfam" id="PF00168">
    <property type="entry name" value="C2"/>
    <property type="match status" value="1"/>
</dbReference>
<keyword evidence="3 6" id="KW-1133">Transmembrane helix</keyword>
<evidence type="ECO:0000256" key="4">
    <source>
        <dbReference type="ARBA" id="ARBA00023136"/>
    </source>
</evidence>
<feature type="transmembrane region" description="Helical" evidence="6">
    <location>
        <begin position="1375"/>
        <end position="1393"/>
    </location>
</feature>
<dbReference type="eggNOG" id="KOG3599">
    <property type="taxonomic scope" value="Eukaryota"/>
</dbReference>
<evidence type="ECO:0000256" key="5">
    <source>
        <dbReference type="SAM" id="MobiDB-lite"/>
    </source>
</evidence>
<keyword evidence="2 6" id="KW-0812">Transmembrane</keyword>
<dbReference type="RefSeq" id="XP_005831127.1">
    <property type="nucleotide sequence ID" value="XM_005831070.1"/>
</dbReference>
<dbReference type="Proteomes" id="UP000011087">
    <property type="component" value="Unassembled WGS sequence"/>
</dbReference>
<feature type="transmembrane region" description="Helical" evidence="6">
    <location>
        <begin position="1405"/>
        <end position="1428"/>
    </location>
</feature>
<dbReference type="InterPro" id="IPR000008">
    <property type="entry name" value="C2_dom"/>
</dbReference>
<feature type="domain" description="C2" evidence="7">
    <location>
        <begin position="1620"/>
        <end position="1743"/>
    </location>
</feature>
<dbReference type="PROSITE" id="PS50004">
    <property type="entry name" value="C2"/>
    <property type="match status" value="1"/>
</dbReference>
<feature type="compositionally biased region" description="Low complexity" evidence="5">
    <location>
        <begin position="527"/>
        <end position="551"/>
    </location>
</feature>
<dbReference type="HOGENOM" id="CLU_246200_0_0_1"/>
<dbReference type="InterPro" id="IPR018247">
    <property type="entry name" value="EF_Hand_1_Ca_BS"/>
</dbReference>
<comment type="subcellular location">
    <subcellularLocation>
        <location evidence="1">Membrane</location>
        <topology evidence="1">Multi-pass membrane protein</topology>
    </subcellularLocation>
</comment>
<accession>L1J724</accession>
<dbReference type="PaxDb" id="55529-EKX44147"/>
<dbReference type="EMBL" id="JH993006">
    <property type="protein sequence ID" value="EKX44147.1"/>
    <property type="molecule type" value="Genomic_DNA"/>
</dbReference>
<evidence type="ECO:0000313" key="10">
    <source>
        <dbReference type="Proteomes" id="UP000011087"/>
    </source>
</evidence>